<evidence type="ECO:0000256" key="8">
    <source>
        <dbReference type="ARBA" id="ARBA00023163"/>
    </source>
</evidence>
<keyword evidence="9" id="KW-0539">Nucleus</keyword>
<evidence type="ECO:0000256" key="1">
    <source>
        <dbReference type="ARBA" id="ARBA00004123"/>
    </source>
</evidence>
<dbReference type="PROSITE" id="PS50157">
    <property type="entry name" value="ZINC_FINGER_C2H2_2"/>
    <property type="match status" value="5"/>
</dbReference>
<keyword evidence="5 11" id="KW-0862">Zinc</keyword>
<feature type="binding site" evidence="11">
    <location>
        <position position="7"/>
    </location>
    <ligand>
        <name>Zn(2+)</name>
        <dbReference type="ChEBI" id="CHEBI:29105"/>
    </ligand>
</feature>
<evidence type="ECO:0000256" key="2">
    <source>
        <dbReference type="ARBA" id="ARBA00022723"/>
    </source>
</evidence>
<evidence type="ECO:0000259" key="13">
    <source>
        <dbReference type="PROSITE" id="PS51915"/>
    </source>
</evidence>
<evidence type="ECO:0000256" key="5">
    <source>
        <dbReference type="ARBA" id="ARBA00022833"/>
    </source>
</evidence>
<dbReference type="Pfam" id="PF07776">
    <property type="entry name" value="zf-AD"/>
    <property type="match status" value="1"/>
</dbReference>
<evidence type="ECO:0000256" key="11">
    <source>
        <dbReference type="PROSITE-ProRule" id="PRU01263"/>
    </source>
</evidence>
<dbReference type="SMART" id="SM00868">
    <property type="entry name" value="zf-AD"/>
    <property type="match status" value="1"/>
</dbReference>
<feature type="binding site" evidence="11">
    <location>
        <position position="49"/>
    </location>
    <ligand>
        <name>Zn(2+)</name>
        <dbReference type="ChEBI" id="CHEBI:29105"/>
    </ligand>
</feature>
<evidence type="ECO:0008006" key="16">
    <source>
        <dbReference type="Google" id="ProtNLM"/>
    </source>
</evidence>
<evidence type="ECO:0000256" key="6">
    <source>
        <dbReference type="ARBA" id="ARBA00023015"/>
    </source>
</evidence>
<feature type="binding site" evidence="11">
    <location>
        <position position="52"/>
    </location>
    <ligand>
        <name>Zn(2+)</name>
        <dbReference type="ChEBI" id="CHEBI:29105"/>
    </ligand>
</feature>
<dbReference type="SUPFAM" id="SSF57667">
    <property type="entry name" value="beta-beta-alpha zinc fingers"/>
    <property type="match status" value="3"/>
</dbReference>
<dbReference type="PANTHER" id="PTHR24384:SF189">
    <property type="entry name" value="C2H2-TYPE DOMAIN-CONTAINING PROTEIN-RELATED"/>
    <property type="match status" value="1"/>
</dbReference>
<feature type="domain" description="C2H2-type" evidence="12">
    <location>
        <begin position="378"/>
        <end position="405"/>
    </location>
</feature>
<accession>A0A9P0I700</accession>
<keyword evidence="15" id="KW-1185">Reference proteome</keyword>
<name>A0A9P0I700_SPOLI</name>
<dbReference type="InterPro" id="IPR013087">
    <property type="entry name" value="Znf_C2H2_type"/>
</dbReference>
<dbReference type="Pfam" id="PF13912">
    <property type="entry name" value="zf-C2H2_6"/>
    <property type="match status" value="2"/>
</dbReference>
<comment type="subcellular location">
    <subcellularLocation>
        <location evidence="1">Nucleus</location>
    </subcellularLocation>
</comment>
<sequence>MSDINVCRICLCNKDVKIYSYDRFHLKQYYEEVLGKKINKQDGLPNCFCYECAGMLYKFHKFKEKCHRGEHALTELLWNGPITLLSISKIDRESNNLKSSINILSTNKRVRTYTIKSKTLKLFKKEIKNVEPELKIDYDSDSSVDSKNLAEIKNEILYEKEECKMAEEKINNDFENVITGLETDDIFDDNEDIEESKQTEELNDFKDIKEESATDNNIDLENNYNTEIEENKIIHKRRKAKKKNVEVKTKKFEVLSTEDSKLDPNHWLKINLSEEEALEGFTARAKDRKYLSAAYQCNDCYKGFSKEDMLNRHFKLRHCESVGPIVCRFCHMRFKRKCYLTRHITQHYTKYKCLRCDLICPLKNTALFHNEYHNGVIRKCMHCGEEFRHLSTYYTHLRTHRSEHVCTLCGASFVSNNGLNMHKRTMHVTTVVNRDEEEVNTYCSRCDIRFETRKAYEEHLYHSAKHTEGSEDLACDSSAVSIPKRRKKFFRRNPRKMTPCNICNKNFPSLAAYMKHHSAEHKDEPLPTKDEERHICEICGASLAASSVASHLNTHTREKLYTCAICHTQFNSKGSMNRHQLTHTGEKPYECSMCQKRFTQKSSMQLHYRTFHLKQPYPKRNRRKVPVNQLDIEDYRIINDDSEENHKVDRWR</sequence>
<dbReference type="Gene3D" id="3.30.160.60">
    <property type="entry name" value="Classic Zinc Finger"/>
    <property type="match status" value="5"/>
</dbReference>
<dbReference type="AlphaFoldDB" id="A0A9P0I700"/>
<proteinExistence type="predicted"/>
<dbReference type="Pfam" id="PF00096">
    <property type="entry name" value="zf-C2H2"/>
    <property type="match status" value="3"/>
</dbReference>
<gene>
    <name evidence="14" type="ORF">SPLIT_LOCUS5926</name>
</gene>
<dbReference type="InterPro" id="IPR050752">
    <property type="entry name" value="C2H2-ZF_domain"/>
</dbReference>
<dbReference type="Gene3D" id="3.40.1800.20">
    <property type="match status" value="1"/>
</dbReference>
<reference evidence="14" key="1">
    <citation type="submission" date="2022-02" db="EMBL/GenBank/DDBJ databases">
        <authorList>
            <person name="King R."/>
        </authorList>
    </citation>
    <scope>NUCLEOTIDE SEQUENCE</scope>
</reference>
<keyword evidence="7" id="KW-0238">DNA-binding</keyword>
<dbReference type="PROSITE" id="PS51915">
    <property type="entry name" value="ZAD"/>
    <property type="match status" value="1"/>
</dbReference>
<dbReference type="FunFam" id="3.30.160.60:FF:002343">
    <property type="entry name" value="Zinc finger protein 33A"/>
    <property type="match status" value="1"/>
</dbReference>
<evidence type="ECO:0000256" key="3">
    <source>
        <dbReference type="ARBA" id="ARBA00022737"/>
    </source>
</evidence>
<evidence type="ECO:0000259" key="12">
    <source>
        <dbReference type="PROSITE" id="PS50157"/>
    </source>
</evidence>
<dbReference type="FunFam" id="3.30.160.60:FF:000358">
    <property type="entry name" value="zinc finger protein 24"/>
    <property type="match status" value="1"/>
</dbReference>
<evidence type="ECO:0000256" key="10">
    <source>
        <dbReference type="PROSITE-ProRule" id="PRU00042"/>
    </source>
</evidence>
<dbReference type="SUPFAM" id="SSF57716">
    <property type="entry name" value="Glucocorticoid receptor-like (DNA-binding domain)"/>
    <property type="match status" value="1"/>
</dbReference>
<evidence type="ECO:0000313" key="14">
    <source>
        <dbReference type="EMBL" id="CAH1640570.1"/>
    </source>
</evidence>
<dbReference type="GO" id="GO:0000978">
    <property type="term" value="F:RNA polymerase II cis-regulatory region sequence-specific DNA binding"/>
    <property type="evidence" value="ECO:0007669"/>
    <property type="project" value="TreeGrafter"/>
</dbReference>
<dbReference type="InterPro" id="IPR012934">
    <property type="entry name" value="Znf_AD"/>
</dbReference>
<dbReference type="EMBL" id="LR824552">
    <property type="protein sequence ID" value="CAH1640570.1"/>
    <property type="molecule type" value="Genomic_DNA"/>
</dbReference>
<evidence type="ECO:0000256" key="9">
    <source>
        <dbReference type="ARBA" id="ARBA00023242"/>
    </source>
</evidence>
<feature type="domain" description="C2H2-type" evidence="12">
    <location>
        <begin position="589"/>
        <end position="617"/>
    </location>
</feature>
<feature type="domain" description="C2H2-type" evidence="12">
    <location>
        <begin position="295"/>
        <end position="318"/>
    </location>
</feature>
<organism evidence="14 15">
    <name type="scientific">Spodoptera littoralis</name>
    <name type="common">Egyptian cotton leafworm</name>
    <dbReference type="NCBI Taxonomy" id="7109"/>
    <lineage>
        <taxon>Eukaryota</taxon>
        <taxon>Metazoa</taxon>
        <taxon>Ecdysozoa</taxon>
        <taxon>Arthropoda</taxon>
        <taxon>Hexapoda</taxon>
        <taxon>Insecta</taxon>
        <taxon>Pterygota</taxon>
        <taxon>Neoptera</taxon>
        <taxon>Endopterygota</taxon>
        <taxon>Lepidoptera</taxon>
        <taxon>Glossata</taxon>
        <taxon>Ditrysia</taxon>
        <taxon>Noctuoidea</taxon>
        <taxon>Noctuidae</taxon>
        <taxon>Amphipyrinae</taxon>
        <taxon>Spodoptera</taxon>
    </lineage>
</organism>
<dbReference type="Proteomes" id="UP001153321">
    <property type="component" value="Chromosome 21"/>
</dbReference>
<keyword evidence="3" id="KW-0677">Repeat</keyword>
<keyword evidence="8" id="KW-0804">Transcription</keyword>
<dbReference type="GO" id="GO:0005634">
    <property type="term" value="C:nucleus"/>
    <property type="evidence" value="ECO:0007669"/>
    <property type="project" value="UniProtKB-SubCell"/>
</dbReference>
<evidence type="ECO:0000313" key="15">
    <source>
        <dbReference type="Proteomes" id="UP001153321"/>
    </source>
</evidence>
<dbReference type="PROSITE" id="PS00028">
    <property type="entry name" value="ZINC_FINGER_C2H2_1"/>
    <property type="match status" value="7"/>
</dbReference>
<dbReference type="PANTHER" id="PTHR24384">
    <property type="entry name" value="FINGER PUTATIVE TRANSCRIPTION FACTOR FAMILY-RELATED"/>
    <property type="match status" value="1"/>
</dbReference>
<dbReference type="InterPro" id="IPR036236">
    <property type="entry name" value="Znf_C2H2_sf"/>
</dbReference>
<evidence type="ECO:0000256" key="7">
    <source>
        <dbReference type="ARBA" id="ARBA00023125"/>
    </source>
</evidence>
<feature type="domain" description="C2H2-type" evidence="12">
    <location>
        <begin position="561"/>
        <end position="588"/>
    </location>
</feature>
<protein>
    <recommendedName>
        <fullName evidence="16">Zinc finger protein</fullName>
    </recommendedName>
</protein>
<feature type="domain" description="C2H2-type" evidence="12">
    <location>
        <begin position="404"/>
        <end position="427"/>
    </location>
</feature>
<keyword evidence="2 11" id="KW-0479">Metal-binding</keyword>
<keyword evidence="4 10" id="KW-0863">Zinc-finger</keyword>
<dbReference type="SMART" id="SM00355">
    <property type="entry name" value="ZnF_C2H2"/>
    <property type="match status" value="10"/>
</dbReference>
<feature type="domain" description="ZAD" evidence="13">
    <location>
        <begin position="5"/>
        <end position="76"/>
    </location>
</feature>
<feature type="binding site" evidence="11">
    <location>
        <position position="10"/>
    </location>
    <ligand>
        <name>Zn(2+)</name>
        <dbReference type="ChEBI" id="CHEBI:29105"/>
    </ligand>
</feature>
<dbReference type="GO" id="GO:0008270">
    <property type="term" value="F:zinc ion binding"/>
    <property type="evidence" value="ECO:0007669"/>
    <property type="project" value="UniProtKB-UniRule"/>
</dbReference>
<keyword evidence="6" id="KW-0805">Transcription regulation</keyword>
<evidence type="ECO:0000256" key="4">
    <source>
        <dbReference type="ARBA" id="ARBA00022771"/>
    </source>
</evidence>
<dbReference type="GO" id="GO:0000981">
    <property type="term" value="F:DNA-binding transcription factor activity, RNA polymerase II-specific"/>
    <property type="evidence" value="ECO:0007669"/>
    <property type="project" value="TreeGrafter"/>
</dbReference>